<gene>
    <name evidence="2" type="ORF">D7X12_28920</name>
</gene>
<dbReference type="InterPro" id="IPR016181">
    <property type="entry name" value="Acyl_CoA_acyltransferase"/>
</dbReference>
<dbReference type="Proteomes" id="UP000273405">
    <property type="component" value="Unassembled WGS sequence"/>
</dbReference>
<dbReference type="InterPro" id="IPR000182">
    <property type="entry name" value="GNAT_dom"/>
</dbReference>
<dbReference type="CDD" id="cd04301">
    <property type="entry name" value="NAT_SF"/>
    <property type="match status" value="1"/>
</dbReference>
<dbReference type="RefSeq" id="WP_120628489.1">
    <property type="nucleotide sequence ID" value="NZ_RAWG01000230.1"/>
</dbReference>
<name>A0A3A8MZF6_9BACT</name>
<dbReference type="Pfam" id="PF00583">
    <property type="entry name" value="Acetyltransf_1"/>
    <property type="match status" value="1"/>
</dbReference>
<evidence type="ECO:0000313" key="3">
    <source>
        <dbReference type="Proteomes" id="UP000273405"/>
    </source>
</evidence>
<dbReference type="Gene3D" id="3.40.630.30">
    <property type="match status" value="1"/>
</dbReference>
<dbReference type="AlphaFoldDB" id="A0A3A8MZF6"/>
<dbReference type="OrthoDB" id="529907at2"/>
<feature type="domain" description="N-acetyltransferase" evidence="1">
    <location>
        <begin position="5"/>
        <end position="150"/>
    </location>
</feature>
<reference evidence="3" key="1">
    <citation type="submission" date="2018-09" db="EMBL/GenBank/DDBJ databases">
        <authorList>
            <person name="Livingstone P.G."/>
            <person name="Whitworth D.E."/>
        </authorList>
    </citation>
    <scope>NUCLEOTIDE SEQUENCE [LARGE SCALE GENOMIC DNA]</scope>
    <source>
        <strain evidence="3">CA040B</strain>
    </source>
</reference>
<sequence length="150" mass="17369">MSVSIDVRNEVRLASDEAEVRRCFKAFKELRPHLKSEEDFVERWRAQAAEGYRLVFLQDGDAVPAAAGYRFLHTMAWGHILYIDDLVAVASRHRTGLGSALLRHLQDEARRLGCDAVHLDTGYQRHLAHRSYLRNGFRIECHHMAWEVTR</sequence>
<organism evidence="2 3">
    <name type="scientific">Corallococcus sicarius</name>
    <dbReference type="NCBI Taxonomy" id="2316726"/>
    <lineage>
        <taxon>Bacteria</taxon>
        <taxon>Pseudomonadati</taxon>
        <taxon>Myxococcota</taxon>
        <taxon>Myxococcia</taxon>
        <taxon>Myxococcales</taxon>
        <taxon>Cystobacterineae</taxon>
        <taxon>Myxococcaceae</taxon>
        <taxon>Corallococcus</taxon>
    </lineage>
</organism>
<keyword evidence="3" id="KW-1185">Reference proteome</keyword>
<keyword evidence="2" id="KW-0808">Transferase</keyword>
<proteinExistence type="predicted"/>
<accession>A0A3A8MZF6</accession>
<comment type="caution">
    <text evidence="2">The sequence shown here is derived from an EMBL/GenBank/DDBJ whole genome shotgun (WGS) entry which is preliminary data.</text>
</comment>
<dbReference type="PROSITE" id="PS51186">
    <property type="entry name" value="GNAT"/>
    <property type="match status" value="1"/>
</dbReference>
<dbReference type="EMBL" id="RAWG01000230">
    <property type="protein sequence ID" value="RKH37618.1"/>
    <property type="molecule type" value="Genomic_DNA"/>
</dbReference>
<evidence type="ECO:0000313" key="2">
    <source>
        <dbReference type="EMBL" id="RKH37618.1"/>
    </source>
</evidence>
<dbReference type="SUPFAM" id="SSF55729">
    <property type="entry name" value="Acyl-CoA N-acyltransferases (Nat)"/>
    <property type="match status" value="1"/>
</dbReference>
<protein>
    <submittedName>
        <fullName evidence="2">GNAT family N-acetyltransferase</fullName>
    </submittedName>
</protein>
<evidence type="ECO:0000259" key="1">
    <source>
        <dbReference type="PROSITE" id="PS51186"/>
    </source>
</evidence>
<dbReference type="GO" id="GO:0016747">
    <property type="term" value="F:acyltransferase activity, transferring groups other than amino-acyl groups"/>
    <property type="evidence" value="ECO:0007669"/>
    <property type="project" value="InterPro"/>
</dbReference>